<feature type="transmembrane region" description="Helical" evidence="6">
    <location>
        <begin position="92"/>
        <end position="112"/>
    </location>
</feature>
<dbReference type="PROSITE" id="PS51257">
    <property type="entry name" value="PROKAR_LIPOPROTEIN"/>
    <property type="match status" value="1"/>
</dbReference>
<evidence type="ECO:0000313" key="7">
    <source>
        <dbReference type="EMBL" id="PWU86684.1"/>
    </source>
</evidence>
<protein>
    <submittedName>
        <fullName evidence="7">Uncharacterized protein</fullName>
    </submittedName>
</protein>
<keyword evidence="4 6" id="KW-1133">Transmembrane helix</keyword>
<evidence type="ECO:0000313" key="8">
    <source>
        <dbReference type="Proteomes" id="UP000246121"/>
    </source>
</evidence>
<comment type="subcellular location">
    <subcellularLocation>
        <location evidence="1">Membrane</location>
        <topology evidence="1">Multi-pass membrane protein</topology>
    </subcellularLocation>
</comment>
<evidence type="ECO:0000256" key="6">
    <source>
        <dbReference type="SAM" id="Phobius"/>
    </source>
</evidence>
<dbReference type="VEuPathDB" id="TriTrypDB:Tc_MARK_3576"/>
<evidence type="ECO:0000256" key="4">
    <source>
        <dbReference type="ARBA" id="ARBA00022989"/>
    </source>
</evidence>
<dbReference type="Pfam" id="PF04117">
    <property type="entry name" value="Mpv17_PMP22"/>
    <property type="match status" value="1"/>
</dbReference>
<feature type="transmembrane region" description="Helical" evidence="6">
    <location>
        <begin position="201"/>
        <end position="220"/>
    </location>
</feature>
<dbReference type="EMBL" id="PRFA01000113">
    <property type="protein sequence ID" value="PWU86684.1"/>
    <property type="molecule type" value="Genomic_DNA"/>
</dbReference>
<dbReference type="VEuPathDB" id="TriTrypDB:C3747_167g12"/>
<dbReference type="VEuPathDB" id="TriTrypDB:TCSYLVIO_004833"/>
<dbReference type="VEuPathDB" id="TriTrypDB:TcCLB.509105.94"/>
<dbReference type="VEuPathDB" id="TriTrypDB:TcG_07426"/>
<comment type="caution">
    <text evidence="7">The sequence shown here is derived from an EMBL/GenBank/DDBJ whole genome shotgun (WGS) entry which is preliminary data.</text>
</comment>
<keyword evidence="3 6" id="KW-0812">Transmembrane</keyword>
<dbReference type="VEuPathDB" id="TriTrypDB:TCDM_06781"/>
<name>A0A2V2URK0_TRYCR</name>
<organism evidence="7 8">
    <name type="scientific">Trypanosoma cruzi</name>
    <dbReference type="NCBI Taxonomy" id="5693"/>
    <lineage>
        <taxon>Eukaryota</taxon>
        <taxon>Discoba</taxon>
        <taxon>Euglenozoa</taxon>
        <taxon>Kinetoplastea</taxon>
        <taxon>Metakinetoplastina</taxon>
        <taxon>Trypanosomatida</taxon>
        <taxon>Trypanosomatidae</taxon>
        <taxon>Trypanosoma</taxon>
        <taxon>Schizotrypanum</taxon>
    </lineage>
</organism>
<gene>
    <name evidence="7" type="ORF">C4B63_113g38</name>
</gene>
<sequence length="246" mass="28914">MNPSRLGRSISFWLRESPWRSNVCIGTTIGCSADIITQVLVRNSCARRDRFLSQDDSPLLVRCPDFIHRLLTRLRFEKDNTPAPVIDLRRSFIFCSFTVVFNTFFFLSLYRRLDALFPPAAITRCRSLLKGFLSWIAANATTPLYLSYVATLSHYFIYRTGRRQLCATEDGDFGWTVDVPIFLEGVEKQLDRQLREDWPDMIQYSLIFWGVNWIPLFYYIPSHFRYVYSSFLQVAWCAIMSHLMHR</sequence>
<dbReference type="VEuPathDB" id="TriTrypDB:TcCLB.503419.54"/>
<feature type="transmembrane region" description="Helical" evidence="6">
    <location>
        <begin position="132"/>
        <end position="157"/>
    </location>
</feature>
<evidence type="ECO:0000256" key="2">
    <source>
        <dbReference type="ARBA" id="ARBA00006824"/>
    </source>
</evidence>
<proteinExistence type="inferred from homology"/>
<dbReference type="VEuPathDB" id="TriTrypDB:C4B63_113g38"/>
<accession>A0A2V2URK0</accession>
<evidence type="ECO:0000256" key="1">
    <source>
        <dbReference type="ARBA" id="ARBA00004141"/>
    </source>
</evidence>
<dbReference type="VEuPathDB" id="TriTrypDB:TcCL_NonESM02863"/>
<dbReference type="VEuPathDB" id="TriTrypDB:TcBrA4_0015110"/>
<dbReference type="InterPro" id="IPR007248">
    <property type="entry name" value="Mpv17_PMP22"/>
</dbReference>
<dbReference type="Proteomes" id="UP000246121">
    <property type="component" value="Unassembled WGS sequence"/>
</dbReference>
<evidence type="ECO:0000256" key="3">
    <source>
        <dbReference type="ARBA" id="ARBA00022692"/>
    </source>
</evidence>
<dbReference type="GO" id="GO:0016020">
    <property type="term" value="C:membrane"/>
    <property type="evidence" value="ECO:0007669"/>
    <property type="project" value="UniProtKB-SubCell"/>
</dbReference>
<dbReference type="AlphaFoldDB" id="A0A2V2URK0"/>
<evidence type="ECO:0000256" key="5">
    <source>
        <dbReference type="ARBA" id="ARBA00023136"/>
    </source>
</evidence>
<dbReference type="VEuPathDB" id="TriTrypDB:BCY84_11000"/>
<comment type="similarity">
    <text evidence="2">Belongs to the peroxisomal membrane protein PXMP2/4 family.</text>
</comment>
<keyword evidence="5 6" id="KW-0472">Membrane</keyword>
<reference evidence="7 8" key="1">
    <citation type="journal article" date="2018" name="Microb. Genom.">
        <title>Expanding an expanded genome: long-read sequencing of Trypanosoma cruzi.</title>
        <authorList>
            <person name="Berna L."/>
            <person name="Rodriguez M."/>
            <person name="Chiribao M.L."/>
            <person name="Parodi-Talice A."/>
            <person name="Pita S."/>
            <person name="Rijo G."/>
            <person name="Alvarez-Valin F."/>
            <person name="Robello C."/>
        </authorList>
    </citation>
    <scope>NUCLEOTIDE SEQUENCE [LARGE SCALE GENOMIC DNA]</scope>
    <source>
        <strain evidence="7 8">Dm28c</strain>
    </source>
</reference>